<comment type="similarity">
    <text evidence="1 5">Belongs to the metallo-dependent hydrolases superfamily. NagA family.</text>
</comment>
<dbReference type="Proteomes" id="UP000596929">
    <property type="component" value="Unassembled WGS sequence"/>
</dbReference>
<protein>
    <submittedName>
        <fullName evidence="7">N-acetylglucosamine-6-phosphate deacetylase</fullName>
        <ecNumber evidence="7">3.5.1.25</ecNumber>
    </submittedName>
</protein>
<evidence type="ECO:0000256" key="4">
    <source>
        <dbReference type="ARBA" id="ARBA00023277"/>
    </source>
</evidence>
<sequence length="383" mass="41465">MSSLIITNGKILVGKEYVEGNLEIINGAISRIGDFQVDRNKLKVIDANGQVVVPGFIDIHTHGGNGIDINHASKDDLNKLSKFFASCGVTSFLPAILTDTHETMCKLLSEIADAKEEGTDGSEILGIHMEGPFLCVQYKGAMPEYLIQDSSIENIKDYINSSKNNIKYMTISPENKGVEELVAYLRENNIVASMGHTGADYNKCLSCINAGVTSSTHVFNAMGTLHQHRPSAIGAALESDIYSEIICDGFHLHPGIVRLIIKVKGDEKILAITDSIMAAGLSDGEYKLGVNDIVVKEGDAQLVSDGTRAGSTLTMDRALINLIKFTGRKLEDVIRFLTKNQANVLGLDNKGEIAVGKDGDIVILDNKLTPICTVVKGKIVYER</sequence>
<evidence type="ECO:0000313" key="7">
    <source>
        <dbReference type="EMBL" id="MBC5629631.1"/>
    </source>
</evidence>
<dbReference type="NCBIfam" id="TIGR00221">
    <property type="entry name" value="nagA"/>
    <property type="match status" value="1"/>
</dbReference>
<evidence type="ECO:0000256" key="5">
    <source>
        <dbReference type="PIRNR" id="PIRNR038994"/>
    </source>
</evidence>
<organism evidence="7 8">
    <name type="scientific">Clostridium hominis</name>
    <dbReference type="NCBI Taxonomy" id="2763036"/>
    <lineage>
        <taxon>Bacteria</taxon>
        <taxon>Bacillati</taxon>
        <taxon>Bacillota</taxon>
        <taxon>Clostridia</taxon>
        <taxon>Eubacteriales</taxon>
        <taxon>Clostridiaceae</taxon>
        <taxon>Clostridium</taxon>
    </lineage>
</organism>
<keyword evidence="4 5" id="KW-0119">Carbohydrate metabolism</keyword>
<dbReference type="InterPro" id="IPR003764">
    <property type="entry name" value="GlcNAc_6-P_deAcase"/>
</dbReference>
<dbReference type="RefSeq" id="WP_186860289.1">
    <property type="nucleotide sequence ID" value="NZ_JACOOO010000025.1"/>
</dbReference>
<dbReference type="PIRSF" id="PIRSF038994">
    <property type="entry name" value="NagA"/>
    <property type="match status" value="1"/>
</dbReference>
<dbReference type="InterPro" id="IPR006680">
    <property type="entry name" value="Amidohydro-rel"/>
</dbReference>
<gene>
    <name evidence="7" type="primary">nagA</name>
    <name evidence="7" type="ORF">H8S20_12095</name>
</gene>
<evidence type="ECO:0000256" key="2">
    <source>
        <dbReference type="ARBA" id="ARBA00022723"/>
    </source>
</evidence>
<feature type="domain" description="Amidohydrolase-related" evidence="6">
    <location>
        <begin position="51"/>
        <end position="380"/>
    </location>
</feature>
<keyword evidence="8" id="KW-1185">Reference proteome</keyword>
<evidence type="ECO:0000256" key="3">
    <source>
        <dbReference type="ARBA" id="ARBA00022801"/>
    </source>
</evidence>
<dbReference type="Gene3D" id="3.20.20.140">
    <property type="entry name" value="Metal-dependent hydrolases"/>
    <property type="match status" value="1"/>
</dbReference>
<dbReference type="EC" id="3.5.1.25" evidence="7"/>
<evidence type="ECO:0000313" key="8">
    <source>
        <dbReference type="Proteomes" id="UP000596929"/>
    </source>
</evidence>
<dbReference type="EMBL" id="JACOOO010000025">
    <property type="protein sequence ID" value="MBC5629631.1"/>
    <property type="molecule type" value="Genomic_DNA"/>
</dbReference>
<dbReference type="InterPro" id="IPR011059">
    <property type="entry name" value="Metal-dep_hydrolase_composite"/>
</dbReference>
<dbReference type="PANTHER" id="PTHR11113">
    <property type="entry name" value="N-ACETYLGLUCOSAMINE-6-PHOSPHATE DEACETYLASE"/>
    <property type="match status" value="1"/>
</dbReference>
<dbReference type="PANTHER" id="PTHR11113:SF14">
    <property type="entry name" value="N-ACETYLGLUCOSAMINE-6-PHOSPHATE DEACETYLASE"/>
    <property type="match status" value="1"/>
</dbReference>
<dbReference type="GO" id="GO:0008448">
    <property type="term" value="F:N-acetylglucosamine-6-phosphate deacetylase activity"/>
    <property type="evidence" value="ECO:0007669"/>
    <property type="project" value="UniProtKB-EC"/>
</dbReference>
<keyword evidence="2" id="KW-0479">Metal-binding</keyword>
<dbReference type="Gene3D" id="2.30.40.10">
    <property type="entry name" value="Urease, subunit C, domain 1"/>
    <property type="match status" value="1"/>
</dbReference>
<dbReference type="InterPro" id="IPR032466">
    <property type="entry name" value="Metal_Hydrolase"/>
</dbReference>
<dbReference type="CDD" id="cd00854">
    <property type="entry name" value="NagA"/>
    <property type="match status" value="1"/>
</dbReference>
<proteinExistence type="inferred from homology"/>
<name>A0ABR7DE09_9CLOT</name>
<keyword evidence="3 5" id="KW-0378">Hydrolase</keyword>
<dbReference type="SUPFAM" id="SSF51338">
    <property type="entry name" value="Composite domain of metallo-dependent hydrolases"/>
    <property type="match status" value="1"/>
</dbReference>
<dbReference type="SUPFAM" id="SSF51556">
    <property type="entry name" value="Metallo-dependent hydrolases"/>
    <property type="match status" value="1"/>
</dbReference>
<dbReference type="Pfam" id="PF01979">
    <property type="entry name" value="Amidohydro_1"/>
    <property type="match status" value="1"/>
</dbReference>
<evidence type="ECO:0000256" key="1">
    <source>
        <dbReference type="ARBA" id="ARBA00010716"/>
    </source>
</evidence>
<accession>A0ABR7DE09</accession>
<evidence type="ECO:0000259" key="6">
    <source>
        <dbReference type="Pfam" id="PF01979"/>
    </source>
</evidence>
<comment type="caution">
    <text evidence="7">The sequence shown here is derived from an EMBL/GenBank/DDBJ whole genome shotgun (WGS) entry which is preliminary data.</text>
</comment>
<reference evidence="7 8" key="1">
    <citation type="submission" date="2020-08" db="EMBL/GenBank/DDBJ databases">
        <title>Genome public.</title>
        <authorList>
            <person name="Liu C."/>
            <person name="Sun Q."/>
        </authorList>
    </citation>
    <scope>NUCLEOTIDE SEQUENCE [LARGE SCALE GENOMIC DNA]</scope>
    <source>
        <strain evidence="7 8">NSJ-6</strain>
    </source>
</reference>